<keyword evidence="2" id="KW-1185">Reference proteome</keyword>
<dbReference type="EMBL" id="JAQQWM010000003">
    <property type="protein sequence ID" value="KAK8072910.1"/>
    <property type="molecule type" value="Genomic_DNA"/>
</dbReference>
<gene>
    <name evidence="1" type="ORF">PG996_006258</name>
</gene>
<dbReference type="InterPro" id="IPR032063">
    <property type="entry name" value="MavL-like"/>
</dbReference>
<dbReference type="Pfam" id="PF16062">
    <property type="entry name" value="MavL-like"/>
    <property type="match status" value="2"/>
</dbReference>
<organism evidence="1 2">
    <name type="scientific">Apiospora saccharicola</name>
    <dbReference type="NCBI Taxonomy" id="335842"/>
    <lineage>
        <taxon>Eukaryota</taxon>
        <taxon>Fungi</taxon>
        <taxon>Dikarya</taxon>
        <taxon>Ascomycota</taxon>
        <taxon>Pezizomycotina</taxon>
        <taxon>Sordariomycetes</taxon>
        <taxon>Xylariomycetidae</taxon>
        <taxon>Amphisphaeriales</taxon>
        <taxon>Apiosporaceae</taxon>
        <taxon>Apiospora</taxon>
    </lineage>
</organism>
<comment type="caution">
    <text evidence="1">The sequence shown here is derived from an EMBL/GenBank/DDBJ whole genome shotgun (WGS) entry which is preliminary data.</text>
</comment>
<sequence>MAAPSNRSTTVELMLAARPTSANSTSKFDANVIAQDAQATRIVVHRRYPRLVEDFLAFKRQHGSSIEKAFYGQEGWTWRRQIARLLANRPLVFMGRNDYTVLPNNMELPGGGAAAEWDRVGTEAEARNRYLGLRDYLSYDEMMLGSLLGVSGPSYFINDGGRYNSARPSQPGTFEPRGVIAGLVGARFEREGRMDHRLMVSDGDNLPAGLEAAYERFFACPLYTSPGGRFDARLYQARMSVTFDMLLREAVDRAQAAGKKAYVYVVGLGLGVWQYDSAQPRLYIDEFHRALATIPVEQLRHLGTVEIAWIDASEKMKRTMANWGASIGIDILFSSRNPAEKLAPEKADQLLVLSYAWDGNSFPGNEYWAGSLCGSGDPAAACMSTISELHNPVLNPEYLGRIKVLGEEETIILEAS</sequence>
<name>A0ABR1VNT4_9PEZI</name>
<protein>
    <submittedName>
        <fullName evidence="1">Uncharacterized protein</fullName>
    </submittedName>
</protein>
<evidence type="ECO:0000313" key="1">
    <source>
        <dbReference type="EMBL" id="KAK8072910.1"/>
    </source>
</evidence>
<reference evidence="1 2" key="1">
    <citation type="submission" date="2023-01" db="EMBL/GenBank/DDBJ databases">
        <title>Analysis of 21 Apiospora genomes using comparative genomics revels a genus with tremendous synthesis potential of carbohydrate active enzymes and secondary metabolites.</title>
        <authorList>
            <person name="Sorensen T."/>
        </authorList>
    </citation>
    <scope>NUCLEOTIDE SEQUENCE [LARGE SCALE GENOMIC DNA]</scope>
    <source>
        <strain evidence="1 2">CBS 83171</strain>
    </source>
</reference>
<evidence type="ECO:0000313" key="2">
    <source>
        <dbReference type="Proteomes" id="UP001446871"/>
    </source>
</evidence>
<proteinExistence type="predicted"/>
<accession>A0ABR1VNT4</accession>
<dbReference type="Proteomes" id="UP001446871">
    <property type="component" value="Unassembled WGS sequence"/>
</dbReference>